<name>A0A2G6K6G1_9BACT</name>
<dbReference type="GO" id="GO:0005886">
    <property type="term" value="C:plasma membrane"/>
    <property type="evidence" value="ECO:0007669"/>
    <property type="project" value="UniProtKB-SubCell"/>
</dbReference>
<evidence type="ECO:0000256" key="3">
    <source>
        <dbReference type="ARBA" id="ARBA00022475"/>
    </source>
</evidence>
<feature type="transmembrane region" description="Helical" evidence="7">
    <location>
        <begin position="99"/>
        <end position="121"/>
    </location>
</feature>
<proteinExistence type="inferred from homology"/>
<evidence type="ECO:0000256" key="5">
    <source>
        <dbReference type="ARBA" id="ARBA00022989"/>
    </source>
</evidence>
<dbReference type="InterPro" id="IPR005524">
    <property type="entry name" value="DUF318"/>
</dbReference>
<evidence type="ECO:0000256" key="4">
    <source>
        <dbReference type="ARBA" id="ARBA00022692"/>
    </source>
</evidence>
<gene>
    <name evidence="8" type="ORF">CSA56_18980</name>
</gene>
<comment type="similarity">
    <text evidence="2">Belongs to the UPF0718 family.</text>
</comment>
<dbReference type="PANTHER" id="PTHR34184">
    <property type="entry name" value="UPF0718 PROTEIN YCGR"/>
    <property type="match status" value="1"/>
</dbReference>
<evidence type="ECO:0000313" key="8">
    <source>
        <dbReference type="EMBL" id="PIE31235.1"/>
    </source>
</evidence>
<sequence length="374" mass="40216">MPRRRKNMFAHILSYSIRYFEACWEMTVEMAPYIGFGFFMAGILHIFVNPLTITKYLGKGRIKSVIYAALLGIPLPLCSCGVLPTTASLKKQGANDGAAISFMIATPETGVDSIAVTYALLDPLMTLFRPLAAFVTAVAAGILQNFAGNTYREIEHNIVLDLSCKVDHCCDGIGCPPNKHRNHHSWWEKLSAAIRYGFGEILDDIAKWLVLGIAIAGAIAVLIPEHLIRIYLNGGIHSMLLMLLLGIPFYICATSSTPIAAALILKGVSPGAALVFLLAGPATNAATISVVYGLFRKRATAIYIGSIAICAVGMGLLLDTLYAHFGMTAQSQALAARQKVLQAERTINRGAYCQTVRATGPARNSGGSAKRLIN</sequence>
<protein>
    <recommendedName>
        <fullName evidence="10">Permease</fullName>
    </recommendedName>
</protein>
<feature type="transmembrane region" description="Helical" evidence="7">
    <location>
        <begin position="302"/>
        <end position="325"/>
    </location>
</feature>
<comment type="caution">
    <text evidence="8">The sequence shown here is derived from an EMBL/GenBank/DDBJ whole genome shotgun (WGS) entry which is preliminary data.</text>
</comment>
<evidence type="ECO:0000256" key="7">
    <source>
        <dbReference type="SAM" id="Phobius"/>
    </source>
</evidence>
<dbReference type="Proteomes" id="UP000230821">
    <property type="component" value="Unassembled WGS sequence"/>
</dbReference>
<feature type="transmembrane region" description="Helical" evidence="7">
    <location>
        <begin position="205"/>
        <end position="228"/>
    </location>
</feature>
<dbReference type="NCBIfam" id="NF033936">
    <property type="entry name" value="CuZnOut_SO0444"/>
    <property type="match status" value="1"/>
</dbReference>
<dbReference type="PANTHER" id="PTHR34184:SF4">
    <property type="entry name" value="UPF0718 PROTEIN YCGR"/>
    <property type="match status" value="1"/>
</dbReference>
<evidence type="ECO:0000313" key="9">
    <source>
        <dbReference type="Proteomes" id="UP000230821"/>
    </source>
</evidence>
<evidence type="ECO:0000256" key="2">
    <source>
        <dbReference type="ARBA" id="ARBA00006386"/>
    </source>
</evidence>
<feature type="transmembrane region" description="Helical" evidence="7">
    <location>
        <begin position="32"/>
        <end position="53"/>
    </location>
</feature>
<dbReference type="EMBL" id="PDSK01000162">
    <property type="protein sequence ID" value="PIE31235.1"/>
    <property type="molecule type" value="Genomic_DNA"/>
</dbReference>
<keyword evidence="4 7" id="KW-0812">Transmembrane</keyword>
<keyword evidence="5 7" id="KW-1133">Transmembrane helix</keyword>
<keyword evidence="3" id="KW-1003">Cell membrane</keyword>
<dbReference type="AlphaFoldDB" id="A0A2G6K6G1"/>
<accession>A0A2G6K6G1</accession>
<evidence type="ECO:0008006" key="10">
    <source>
        <dbReference type="Google" id="ProtNLM"/>
    </source>
</evidence>
<dbReference type="Pfam" id="PF03773">
    <property type="entry name" value="ArsP_1"/>
    <property type="match status" value="1"/>
</dbReference>
<evidence type="ECO:0000256" key="1">
    <source>
        <dbReference type="ARBA" id="ARBA00004651"/>
    </source>
</evidence>
<feature type="transmembrane region" description="Helical" evidence="7">
    <location>
        <begin position="65"/>
        <end position="87"/>
    </location>
</feature>
<keyword evidence="6 7" id="KW-0472">Membrane</keyword>
<reference evidence="8 9" key="1">
    <citation type="submission" date="2017-10" db="EMBL/GenBank/DDBJ databases">
        <title>Novel microbial diversity and functional potential in the marine mammal oral microbiome.</title>
        <authorList>
            <person name="Dudek N.K."/>
            <person name="Sun C.L."/>
            <person name="Burstein D."/>
            <person name="Kantor R.S."/>
            <person name="Aliaga Goltsman D.S."/>
            <person name="Bik E.M."/>
            <person name="Thomas B.C."/>
            <person name="Banfield J.F."/>
            <person name="Relman D.A."/>
        </authorList>
    </citation>
    <scope>NUCLEOTIDE SEQUENCE [LARGE SCALE GENOMIC DNA]</scope>
    <source>
        <strain evidence="8">DOLJORAL78_47_16</strain>
    </source>
</reference>
<feature type="transmembrane region" description="Helical" evidence="7">
    <location>
        <begin position="240"/>
        <end position="265"/>
    </location>
</feature>
<evidence type="ECO:0000256" key="6">
    <source>
        <dbReference type="ARBA" id="ARBA00023136"/>
    </source>
</evidence>
<comment type="subcellular location">
    <subcellularLocation>
        <location evidence="1">Cell membrane</location>
        <topology evidence="1">Multi-pass membrane protein</topology>
    </subcellularLocation>
</comment>
<dbReference type="InterPro" id="IPR052923">
    <property type="entry name" value="UPF0718"/>
</dbReference>
<feature type="transmembrane region" description="Helical" evidence="7">
    <location>
        <begin position="271"/>
        <end position="295"/>
    </location>
</feature>
<organism evidence="8 9">
    <name type="scientific">candidate division KSB3 bacterium</name>
    <dbReference type="NCBI Taxonomy" id="2044937"/>
    <lineage>
        <taxon>Bacteria</taxon>
        <taxon>candidate division KSB3</taxon>
    </lineage>
</organism>